<proteinExistence type="predicted"/>
<dbReference type="GO" id="GO:0031683">
    <property type="term" value="F:G-protein beta/gamma-subunit complex binding"/>
    <property type="evidence" value="ECO:0007669"/>
    <property type="project" value="InterPro"/>
</dbReference>
<keyword evidence="5" id="KW-0807">Transducer</keyword>
<feature type="binding site" evidence="6">
    <location>
        <position position="362"/>
    </location>
    <ligand>
        <name>GTP</name>
        <dbReference type="ChEBI" id="CHEBI:37565"/>
    </ligand>
</feature>
<evidence type="ECO:0000256" key="5">
    <source>
        <dbReference type="ARBA" id="ARBA00023224"/>
    </source>
</evidence>
<feature type="binding site" evidence="6">
    <location>
        <begin position="209"/>
        <end position="215"/>
    </location>
    <ligand>
        <name>GTP</name>
        <dbReference type="ChEBI" id="CHEBI:37565"/>
    </ligand>
</feature>
<sequence length="391" mass="44445">MKRSVRPRTLFATPTPTPTRLTAPSLRHHSKDMSPEERRAAEVNKRIDQALAKAARAERLKVKLLLLGAGESGKSTIFKQFQILYGNGFSDEERLDMKDSIHNMILTAVKTLVDQSEEFGYAAQWSDAEKKSAEAIKSLHDGRRNVPEGASLIGPDEAANMETLWNSKPVQDCWVRRSEFQVIEANGEYLKDISRIGSPKYVPTIEDILYLRVRTTGIIENALTIENVPFLIVDVGGQRNERKKWIHCFEDVSAVIFVAAISEYDQVLFEDYSQNRMVEALTLFEEICDTSYFMHKPMILFLNKSDLFKIKLQKVEIGSVEEFSDYTGEAGNFDDGVEYFVEKFHDKNYQPNRYVYHHVTCATNTDNVRFVFDSCRDIILGDALAESGLSG</sequence>
<dbReference type="SUPFAM" id="SSF47895">
    <property type="entry name" value="Transducin (alpha subunit), insertion domain"/>
    <property type="match status" value="1"/>
</dbReference>
<organism evidence="9">
    <name type="scientific">Pinguiococcus pyrenoidosus</name>
    <dbReference type="NCBI Taxonomy" id="172671"/>
    <lineage>
        <taxon>Eukaryota</taxon>
        <taxon>Sar</taxon>
        <taxon>Stramenopiles</taxon>
        <taxon>Ochrophyta</taxon>
        <taxon>Pinguiophyceae</taxon>
        <taxon>Pinguiochrysidales</taxon>
        <taxon>Pinguiochrysidaceae</taxon>
        <taxon>Pinguiococcus</taxon>
    </lineage>
</organism>
<dbReference type="SUPFAM" id="SSF52540">
    <property type="entry name" value="P-loop containing nucleoside triphosphate hydrolases"/>
    <property type="match status" value="1"/>
</dbReference>
<evidence type="ECO:0000256" key="2">
    <source>
        <dbReference type="ARBA" id="ARBA00022741"/>
    </source>
</evidence>
<dbReference type="GO" id="GO:0007188">
    <property type="term" value="P:adenylate cyclase-modulating G protein-coupled receptor signaling pathway"/>
    <property type="evidence" value="ECO:0007669"/>
    <property type="project" value="TreeGrafter"/>
</dbReference>
<keyword evidence="2 6" id="KW-0547">Nucleotide-binding</keyword>
<evidence type="ECO:0000256" key="4">
    <source>
        <dbReference type="ARBA" id="ARBA00023134"/>
    </source>
</evidence>
<dbReference type="GO" id="GO:0005525">
    <property type="term" value="F:GTP binding"/>
    <property type="evidence" value="ECO:0007669"/>
    <property type="project" value="UniProtKB-KW"/>
</dbReference>
<dbReference type="EMBL" id="HBEA01013302">
    <property type="protein sequence ID" value="CAD8260601.1"/>
    <property type="molecule type" value="Transcribed_RNA"/>
</dbReference>
<feature type="binding site" evidence="7">
    <location>
        <position position="75"/>
    </location>
    <ligand>
        <name>Mg(2+)</name>
        <dbReference type="ChEBI" id="CHEBI:18420"/>
    </ligand>
</feature>
<dbReference type="GO" id="GO:0001664">
    <property type="term" value="F:G protein-coupled receptor binding"/>
    <property type="evidence" value="ECO:0007669"/>
    <property type="project" value="TreeGrafter"/>
</dbReference>
<dbReference type="AlphaFoldDB" id="A0A7R9YDM0"/>
<feature type="region of interest" description="Disordered" evidence="8">
    <location>
        <begin position="1"/>
        <end position="41"/>
    </location>
</feature>
<dbReference type="CDD" id="cd00066">
    <property type="entry name" value="G-alpha"/>
    <property type="match status" value="1"/>
</dbReference>
<dbReference type="InterPro" id="IPR027417">
    <property type="entry name" value="P-loop_NTPase"/>
</dbReference>
<dbReference type="InterPro" id="IPR001019">
    <property type="entry name" value="Gprotein_alpha_su"/>
</dbReference>
<feature type="binding site" evidence="7">
    <location>
        <position position="215"/>
    </location>
    <ligand>
        <name>Mg(2+)</name>
        <dbReference type="ChEBI" id="CHEBI:18420"/>
    </ligand>
</feature>
<keyword evidence="3 7" id="KW-0460">Magnesium</keyword>
<keyword evidence="1 7" id="KW-0479">Metal-binding</keyword>
<feature type="binding site" evidence="6">
    <location>
        <begin position="234"/>
        <end position="238"/>
    </location>
    <ligand>
        <name>GTP</name>
        <dbReference type="ChEBI" id="CHEBI:37565"/>
    </ligand>
</feature>
<dbReference type="GO" id="GO:0005834">
    <property type="term" value="C:heterotrimeric G-protein complex"/>
    <property type="evidence" value="ECO:0007669"/>
    <property type="project" value="TreeGrafter"/>
</dbReference>
<dbReference type="FunFam" id="3.40.50.300:FF:000563">
    <property type="entry name" value="Guanine nucleotide-binding protein alpha subunit"/>
    <property type="match status" value="1"/>
</dbReference>
<dbReference type="Gene3D" id="3.40.50.300">
    <property type="entry name" value="P-loop containing nucleotide triphosphate hydrolases"/>
    <property type="match status" value="1"/>
</dbReference>
<dbReference type="Pfam" id="PF00503">
    <property type="entry name" value="G-alpha"/>
    <property type="match status" value="1"/>
</dbReference>
<dbReference type="GO" id="GO:0046872">
    <property type="term" value="F:metal ion binding"/>
    <property type="evidence" value="ECO:0007669"/>
    <property type="project" value="UniProtKB-KW"/>
</dbReference>
<dbReference type="GO" id="GO:0003924">
    <property type="term" value="F:GTPase activity"/>
    <property type="evidence" value="ECO:0007669"/>
    <property type="project" value="InterPro"/>
</dbReference>
<evidence type="ECO:0000256" key="7">
    <source>
        <dbReference type="PIRSR" id="PIRSR601019-2"/>
    </source>
</evidence>
<name>A0A7R9YDM0_9STRA</name>
<keyword evidence="4 6" id="KW-0342">GTP-binding</keyword>
<dbReference type="GO" id="GO:0005737">
    <property type="term" value="C:cytoplasm"/>
    <property type="evidence" value="ECO:0007669"/>
    <property type="project" value="TreeGrafter"/>
</dbReference>
<dbReference type="PROSITE" id="PS51882">
    <property type="entry name" value="G_ALPHA"/>
    <property type="match status" value="1"/>
</dbReference>
<dbReference type="SMART" id="SM00275">
    <property type="entry name" value="G_alpha"/>
    <property type="match status" value="1"/>
</dbReference>
<dbReference type="PRINTS" id="PR00318">
    <property type="entry name" value="GPROTEINA"/>
</dbReference>
<accession>A0A7R9YDM0</accession>
<gene>
    <name evidence="9" type="ORF">PPYR1160_LOCUS10103</name>
</gene>
<evidence type="ECO:0000256" key="1">
    <source>
        <dbReference type="ARBA" id="ARBA00022723"/>
    </source>
</evidence>
<dbReference type="PANTHER" id="PTHR10218">
    <property type="entry name" value="GTP-BINDING PROTEIN ALPHA SUBUNIT"/>
    <property type="match status" value="1"/>
</dbReference>
<feature type="compositionally biased region" description="Low complexity" evidence="8">
    <location>
        <begin position="7"/>
        <end position="24"/>
    </location>
</feature>
<evidence type="ECO:0000256" key="8">
    <source>
        <dbReference type="SAM" id="MobiDB-lite"/>
    </source>
</evidence>
<dbReference type="Gene3D" id="1.10.400.10">
    <property type="entry name" value="GI Alpha 1, domain 2-like"/>
    <property type="match status" value="1"/>
</dbReference>
<evidence type="ECO:0000256" key="6">
    <source>
        <dbReference type="PIRSR" id="PIRSR601019-1"/>
    </source>
</evidence>
<dbReference type="PANTHER" id="PTHR10218:SF302">
    <property type="entry name" value="GUANINE NUCLEOTIDE-BINDING PROTEIN ALPHA-5 SUBUNIT"/>
    <property type="match status" value="1"/>
</dbReference>
<evidence type="ECO:0000313" key="9">
    <source>
        <dbReference type="EMBL" id="CAD8260601.1"/>
    </source>
</evidence>
<feature type="binding site" evidence="6">
    <location>
        <begin position="303"/>
        <end position="306"/>
    </location>
    <ligand>
        <name>GTP</name>
        <dbReference type="ChEBI" id="CHEBI:37565"/>
    </ligand>
</feature>
<evidence type="ECO:0000256" key="3">
    <source>
        <dbReference type="ARBA" id="ARBA00022842"/>
    </source>
</evidence>
<feature type="compositionally biased region" description="Basic and acidic residues" evidence="8">
    <location>
        <begin position="31"/>
        <end position="41"/>
    </location>
</feature>
<feature type="binding site" evidence="6">
    <location>
        <begin position="71"/>
        <end position="76"/>
    </location>
    <ligand>
        <name>GTP</name>
        <dbReference type="ChEBI" id="CHEBI:37565"/>
    </ligand>
</feature>
<dbReference type="InterPro" id="IPR011025">
    <property type="entry name" value="GproteinA_insert"/>
</dbReference>
<protein>
    <submittedName>
        <fullName evidence="9">Uncharacterized protein</fullName>
    </submittedName>
</protein>
<reference evidence="9" key="1">
    <citation type="submission" date="2021-01" db="EMBL/GenBank/DDBJ databases">
        <authorList>
            <person name="Corre E."/>
            <person name="Pelletier E."/>
            <person name="Niang G."/>
            <person name="Scheremetjew M."/>
            <person name="Finn R."/>
            <person name="Kale V."/>
            <person name="Holt S."/>
            <person name="Cochrane G."/>
            <person name="Meng A."/>
            <person name="Brown T."/>
            <person name="Cohen L."/>
        </authorList>
    </citation>
    <scope>NUCLEOTIDE SEQUENCE</scope>
    <source>
        <strain evidence="9">CCMP2078</strain>
    </source>
</reference>